<evidence type="ECO:0000256" key="2">
    <source>
        <dbReference type="ARBA" id="ARBA00022840"/>
    </source>
</evidence>
<reference evidence="4 5" key="2">
    <citation type="submission" date="2022-06" db="EMBL/GenBank/DDBJ databases">
        <title>Genomic Encyclopedia of Type Strains, Phase I: the one thousand microbial genomes (KMG-I) project.</title>
        <authorList>
            <person name="Kyrpides N."/>
        </authorList>
    </citation>
    <scope>NUCLEOTIDE SEQUENCE [LARGE SCALE GENOMIC DNA]</scope>
    <source>
        <strain evidence="4 5">DSM 43889</strain>
    </source>
</reference>
<dbReference type="EMBL" id="AUBJ02000001">
    <property type="protein sequence ID" value="MCP2330066.1"/>
    <property type="molecule type" value="Genomic_DNA"/>
</dbReference>
<dbReference type="InterPro" id="IPR003593">
    <property type="entry name" value="AAA+_ATPase"/>
</dbReference>
<comment type="caution">
    <text evidence="4">The sequence shown here is derived from an EMBL/GenBank/DDBJ whole genome shotgun (WGS) entry which is preliminary data.</text>
</comment>
<dbReference type="Proteomes" id="UP000791080">
    <property type="component" value="Unassembled WGS sequence"/>
</dbReference>
<dbReference type="GO" id="GO:0005524">
    <property type="term" value="F:ATP binding"/>
    <property type="evidence" value="ECO:0007669"/>
    <property type="project" value="UniProtKB-KW"/>
</dbReference>
<name>A0ABT1JC39_ACTCY</name>
<keyword evidence="5" id="KW-1185">Reference proteome</keyword>
<evidence type="ECO:0000256" key="1">
    <source>
        <dbReference type="ARBA" id="ARBA00022741"/>
    </source>
</evidence>
<accession>A0ABT1JC39</accession>
<protein>
    <submittedName>
        <fullName evidence="4">Macrolide transport system ATP-binding/permease protein</fullName>
    </submittedName>
</protein>
<dbReference type="SUPFAM" id="SSF52540">
    <property type="entry name" value="P-loop containing nucleoside triphosphate hydrolases"/>
    <property type="match status" value="1"/>
</dbReference>
<dbReference type="Gene3D" id="3.40.50.300">
    <property type="entry name" value="P-loop containing nucleotide triphosphate hydrolases"/>
    <property type="match status" value="1"/>
</dbReference>
<proteinExistence type="predicted"/>
<dbReference type="PROSITE" id="PS50893">
    <property type="entry name" value="ABC_TRANSPORTER_2"/>
    <property type="match status" value="1"/>
</dbReference>
<evidence type="ECO:0000313" key="5">
    <source>
        <dbReference type="Proteomes" id="UP000791080"/>
    </source>
</evidence>
<dbReference type="InterPro" id="IPR003439">
    <property type="entry name" value="ABC_transporter-like_ATP-bd"/>
</dbReference>
<sequence length="236" mass="24679">MTTPAPSGEGPALRLRGVDVSYSTQLTRVPVLSGVDLAVSRGEFVILAGPSGSGKSTLLRVLALVSRPAAGSVHVLGRDVTRAGNAELRRLRSRQVTLVYQNPGDNLFDYLSVAENLRARAQLAGREDPGPALLERMGLGGTGSWPTQALSGGQQQRLALACAVGAGADVVLADEPTSQLDHRSAELVVETLTQLHGLGVTLVVASHDPRLLELGPRVVRIRDGHLHSGAAKEGTT</sequence>
<gene>
    <name evidence="4" type="ORF">G443_000336</name>
</gene>
<dbReference type="PANTHER" id="PTHR24220">
    <property type="entry name" value="IMPORT ATP-BINDING PROTEIN"/>
    <property type="match status" value="1"/>
</dbReference>
<dbReference type="InterPro" id="IPR015854">
    <property type="entry name" value="ABC_transpr_LolD-like"/>
</dbReference>
<evidence type="ECO:0000313" key="4">
    <source>
        <dbReference type="EMBL" id="MCP2330066.1"/>
    </source>
</evidence>
<dbReference type="PROSITE" id="PS00211">
    <property type="entry name" value="ABC_TRANSPORTER_1"/>
    <property type="match status" value="1"/>
</dbReference>
<dbReference type="SMART" id="SM00382">
    <property type="entry name" value="AAA"/>
    <property type="match status" value="1"/>
</dbReference>
<dbReference type="InterPro" id="IPR027417">
    <property type="entry name" value="P-loop_NTPase"/>
</dbReference>
<keyword evidence="1" id="KW-0547">Nucleotide-binding</keyword>
<evidence type="ECO:0000259" key="3">
    <source>
        <dbReference type="PROSITE" id="PS50893"/>
    </source>
</evidence>
<dbReference type="InterPro" id="IPR017871">
    <property type="entry name" value="ABC_transporter-like_CS"/>
</dbReference>
<organism evidence="4 5">
    <name type="scientific">Actinoalloteichus caeruleus DSM 43889</name>
    <dbReference type="NCBI Taxonomy" id="1120930"/>
    <lineage>
        <taxon>Bacteria</taxon>
        <taxon>Bacillati</taxon>
        <taxon>Actinomycetota</taxon>
        <taxon>Actinomycetes</taxon>
        <taxon>Pseudonocardiales</taxon>
        <taxon>Pseudonocardiaceae</taxon>
        <taxon>Actinoalloteichus</taxon>
        <taxon>Actinoalloteichus cyanogriseus</taxon>
    </lineage>
</organism>
<keyword evidence="2 4" id="KW-0067">ATP-binding</keyword>
<feature type="domain" description="ABC transporter" evidence="3">
    <location>
        <begin position="15"/>
        <end position="236"/>
    </location>
</feature>
<dbReference type="Pfam" id="PF00005">
    <property type="entry name" value="ABC_tran"/>
    <property type="match status" value="1"/>
</dbReference>
<reference evidence="4 5" key="1">
    <citation type="submission" date="2013-07" db="EMBL/GenBank/DDBJ databases">
        <authorList>
            <consortium name="DOE Joint Genome Institute"/>
            <person name="Reeve W."/>
            <person name="Huntemann M."/>
            <person name="Han J."/>
            <person name="Chen A."/>
            <person name="Kyrpides N."/>
            <person name="Mavromatis K."/>
            <person name="Markowitz V."/>
            <person name="Palaniappan K."/>
            <person name="Ivanova N."/>
            <person name="Schaumberg A."/>
            <person name="Pati A."/>
            <person name="Liolios K."/>
            <person name="Nordberg H.P."/>
            <person name="Cantor M.N."/>
            <person name="Hua S.X."/>
            <person name="Woyke T."/>
        </authorList>
    </citation>
    <scope>NUCLEOTIDE SEQUENCE [LARGE SCALE GENOMIC DNA]</scope>
    <source>
        <strain evidence="4 5">DSM 43889</strain>
    </source>
</reference>